<sequence>MSPRTCVTAAPADPPLNRLHHVPMTSLLLKILVVDDEELARRRLVRLLADLPGVELAGECDAGQAALARLRDPEAEVDVVLLDIRMPGLTGLETAALLGDDGPYVIFTTAHDEHAVDAFDLGVVDYLLKPIEAVRLHRALERARQRLGGQRGGPRELVRLPVTTREGILLVDPQALSHAVFDGALVTLHLDGRTLLTDQSLQDLEDRLPAAAFERVHRRALVNLEKIERLEPLDTGGYNARMPGGDLVPISRQAARRLRRRLGLS</sequence>
<dbReference type="Proteomes" id="UP001221686">
    <property type="component" value="Unassembled WGS sequence"/>
</dbReference>
<feature type="domain" description="HTH LytTR-type" evidence="3">
    <location>
        <begin position="160"/>
        <end position="264"/>
    </location>
</feature>
<keyword evidence="5" id="KW-1185">Reference proteome</keyword>
<dbReference type="EMBL" id="JAQNDL010000001">
    <property type="protein sequence ID" value="MDC0717623.1"/>
    <property type="molecule type" value="Genomic_DNA"/>
</dbReference>
<dbReference type="RefSeq" id="WP_272086107.1">
    <property type="nucleotide sequence ID" value="NZ_JAQNDL010000001.1"/>
</dbReference>
<evidence type="ECO:0000259" key="3">
    <source>
        <dbReference type="PROSITE" id="PS50930"/>
    </source>
</evidence>
<evidence type="ECO:0000313" key="4">
    <source>
        <dbReference type="EMBL" id="MDC0717623.1"/>
    </source>
</evidence>
<protein>
    <submittedName>
        <fullName evidence="4">LytTR family DNA-binding domain-containing protein</fullName>
    </submittedName>
</protein>
<dbReference type="InterPro" id="IPR011006">
    <property type="entry name" value="CheY-like_superfamily"/>
</dbReference>
<evidence type="ECO:0000259" key="2">
    <source>
        <dbReference type="PROSITE" id="PS50110"/>
    </source>
</evidence>
<keyword evidence="1" id="KW-0597">Phosphoprotein</keyword>
<dbReference type="Pfam" id="PF04397">
    <property type="entry name" value="LytTR"/>
    <property type="match status" value="1"/>
</dbReference>
<dbReference type="InterPro" id="IPR007492">
    <property type="entry name" value="LytTR_DNA-bd_dom"/>
</dbReference>
<proteinExistence type="predicted"/>
<reference evidence="4 5" key="1">
    <citation type="submission" date="2022-11" db="EMBL/GenBank/DDBJ databases">
        <title>Minimal conservation of predation-associated metabolite biosynthetic gene clusters underscores biosynthetic potential of Myxococcota including descriptions for ten novel species: Archangium lansinium sp. nov., Myxococcus landrumus sp. nov., Nannocystis bai.</title>
        <authorList>
            <person name="Ahearne A."/>
            <person name="Stevens C."/>
            <person name="Dowd S."/>
        </authorList>
    </citation>
    <scope>NUCLEOTIDE SEQUENCE [LARGE SCALE GENOMIC DNA]</scope>
    <source>
        <strain evidence="4 5">BB15-2</strain>
    </source>
</reference>
<comment type="caution">
    <text evidence="4">The sequence shown here is derived from an EMBL/GenBank/DDBJ whole genome shotgun (WGS) entry which is preliminary data.</text>
</comment>
<dbReference type="SMART" id="SM00448">
    <property type="entry name" value="REC"/>
    <property type="match status" value="1"/>
</dbReference>
<dbReference type="SMART" id="SM00850">
    <property type="entry name" value="LytTR"/>
    <property type="match status" value="1"/>
</dbReference>
<name>A0ABT5DVF9_9BACT</name>
<evidence type="ECO:0000313" key="5">
    <source>
        <dbReference type="Proteomes" id="UP001221686"/>
    </source>
</evidence>
<dbReference type="Pfam" id="PF00072">
    <property type="entry name" value="Response_reg"/>
    <property type="match status" value="1"/>
</dbReference>
<dbReference type="GO" id="GO:0003677">
    <property type="term" value="F:DNA binding"/>
    <property type="evidence" value="ECO:0007669"/>
    <property type="project" value="UniProtKB-KW"/>
</dbReference>
<evidence type="ECO:0000256" key="1">
    <source>
        <dbReference type="PROSITE-ProRule" id="PRU00169"/>
    </source>
</evidence>
<dbReference type="PROSITE" id="PS50930">
    <property type="entry name" value="HTH_LYTTR"/>
    <property type="match status" value="1"/>
</dbReference>
<dbReference type="PANTHER" id="PTHR37299:SF1">
    <property type="entry name" value="STAGE 0 SPORULATION PROTEIN A HOMOLOG"/>
    <property type="match status" value="1"/>
</dbReference>
<dbReference type="InterPro" id="IPR046947">
    <property type="entry name" value="LytR-like"/>
</dbReference>
<dbReference type="PROSITE" id="PS50110">
    <property type="entry name" value="RESPONSE_REGULATORY"/>
    <property type="match status" value="1"/>
</dbReference>
<organism evidence="4 5">
    <name type="scientific">Nannocystis bainbridge</name>
    <dbReference type="NCBI Taxonomy" id="2995303"/>
    <lineage>
        <taxon>Bacteria</taxon>
        <taxon>Pseudomonadati</taxon>
        <taxon>Myxococcota</taxon>
        <taxon>Polyangia</taxon>
        <taxon>Nannocystales</taxon>
        <taxon>Nannocystaceae</taxon>
        <taxon>Nannocystis</taxon>
    </lineage>
</organism>
<dbReference type="InterPro" id="IPR001789">
    <property type="entry name" value="Sig_transdc_resp-reg_receiver"/>
</dbReference>
<feature type="modified residue" description="4-aspartylphosphate" evidence="1">
    <location>
        <position position="83"/>
    </location>
</feature>
<gene>
    <name evidence="4" type="ORF">POL25_12015</name>
</gene>
<dbReference type="Gene3D" id="2.40.50.1020">
    <property type="entry name" value="LytTr DNA-binding domain"/>
    <property type="match status" value="1"/>
</dbReference>
<feature type="domain" description="Response regulatory" evidence="2">
    <location>
        <begin position="30"/>
        <end position="144"/>
    </location>
</feature>
<dbReference type="SUPFAM" id="SSF52172">
    <property type="entry name" value="CheY-like"/>
    <property type="match status" value="1"/>
</dbReference>
<dbReference type="Gene3D" id="3.40.50.2300">
    <property type="match status" value="1"/>
</dbReference>
<accession>A0ABT5DVF9</accession>
<dbReference type="PANTHER" id="PTHR37299">
    <property type="entry name" value="TRANSCRIPTIONAL REGULATOR-RELATED"/>
    <property type="match status" value="1"/>
</dbReference>
<keyword evidence="4" id="KW-0238">DNA-binding</keyword>